<comment type="similarity">
    <text evidence="1">Belongs to the CNOT2/3/5 family.</text>
</comment>
<dbReference type="OrthoDB" id="25391at2759"/>
<dbReference type="InterPro" id="IPR038635">
    <property type="entry name" value="CCR4-NOT_su2/3/5_C_sf"/>
</dbReference>
<dbReference type="FunFam" id="2.30.30.1020:FF:000007">
    <property type="entry name" value="Putative not2 family protein"/>
    <property type="match status" value="1"/>
</dbReference>
<feature type="compositionally biased region" description="Polar residues" evidence="4">
    <location>
        <begin position="130"/>
        <end position="139"/>
    </location>
</feature>
<evidence type="ECO:0000313" key="6">
    <source>
        <dbReference type="EMBL" id="GIJ98608.1"/>
    </source>
</evidence>
<evidence type="ECO:0000313" key="7">
    <source>
        <dbReference type="Proteomes" id="UP000710440"/>
    </source>
</evidence>
<dbReference type="InterPro" id="IPR040168">
    <property type="entry name" value="Not2/3/5"/>
</dbReference>
<dbReference type="EMBL" id="BOPL01000001">
    <property type="protein sequence ID" value="GIJ98608.1"/>
    <property type="molecule type" value="Genomic_DNA"/>
</dbReference>
<dbReference type="PANTHER" id="PTHR23326">
    <property type="entry name" value="CCR4 NOT-RELATED"/>
    <property type="match status" value="1"/>
</dbReference>
<comment type="caution">
    <text evidence="6">The sequence shown here is derived from an EMBL/GenBank/DDBJ whole genome shotgun (WGS) entry which is preliminary data.</text>
</comment>
<dbReference type="Proteomes" id="UP000710440">
    <property type="component" value="Unassembled WGS sequence"/>
</dbReference>
<reference evidence="6 7" key="1">
    <citation type="submission" date="2021-02" db="EMBL/GenBank/DDBJ databases">
        <title>Pan-genome distribution and transcriptional activeness of fungal secondary metabolism genes in Aspergillus section Fumigati.</title>
        <authorList>
            <person name="Takahashi H."/>
            <person name="Umemura M."/>
            <person name="Ninomiya A."/>
            <person name="Kusuya Y."/>
            <person name="Urayama S."/>
            <person name="Shimizu M."/>
            <person name="Watanabe A."/>
            <person name="Kamei K."/>
            <person name="Yaguchi T."/>
            <person name="Hagiwara D."/>
        </authorList>
    </citation>
    <scope>NUCLEOTIDE SEQUENCE [LARGE SCALE GENOMIC DNA]</scope>
    <source>
        <strain evidence="6 7">IFM 47045</strain>
    </source>
</reference>
<feature type="region of interest" description="Disordered" evidence="4">
    <location>
        <begin position="288"/>
        <end position="316"/>
    </location>
</feature>
<dbReference type="GeneID" id="66928708"/>
<accession>A0A9P3BLV0</accession>
<gene>
    <name evidence="6" type="ORF">Aspvir_000726</name>
</gene>
<feature type="compositionally biased region" description="Polar residues" evidence="4">
    <location>
        <begin position="288"/>
        <end position="308"/>
    </location>
</feature>
<dbReference type="AlphaFoldDB" id="A0A9P3BLV0"/>
<protein>
    <recommendedName>
        <fullName evidence="5">NOT2/NOT3/NOT5 C-terminal domain-containing protein</fullName>
    </recommendedName>
</protein>
<feature type="compositionally biased region" description="Low complexity" evidence="4">
    <location>
        <begin position="146"/>
        <end position="181"/>
    </location>
</feature>
<evidence type="ECO:0000256" key="1">
    <source>
        <dbReference type="ARBA" id="ARBA00007682"/>
    </source>
</evidence>
<dbReference type="Gene3D" id="2.30.30.1020">
    <property type="entry name" value="CCR4-NOT complex subunit 2/3/5, C-terminal domain"/>
    <property type="match status" value="1"/>
</dbReference>
<dbReference type="GO" id="GO:0006355">
    <property type="term" value="P:regulation of DNA-templated transcription"/>
    <property type="evidence" value="ECO:0007669"/>
    <property type="project" value="InterPro"/>
</dbReference>
<dbReference type="GO" id="GO:0030015">
    <property type="term" value="C:CCR4-NOT core complex"/>
    <property type="evidence" value="ECO:0007669"/>
    <property type="project" value="InterPro"/>
</dbReference>
<dbReference type="InterPro" id="IPR007282">
    <property type="entry name" value="NOT2/3/5_C"/>
</dbReference>
<keyword evidence="3" id="KW-0804">Transcription</keyword>
<feature type="domain" description="NOT2/NOT3/NOT5 C-terminal" evidence="5">
    <location>
        <begin position="410"/>
        <end position="534"/>
    </location>
</feature>
<feature type="compositionally biased region" description="Low complexity" evidence="4">
    <location>
        <begin position="333"/>
        <end position="353"/>
    </location>
</feature>
<proteinExistence type="inferred from homology"/>
<keyword evidence="2" id="KW-0805">Transcription regulation</keyword>
<feature type="region of interest" description="Disordered" evidence="4">
    <location>
        <begin position="331"/>
        <end position="353"/>
    </location>
</feature>
<feature type="region of interest" description="Disordered" evidence="4">
    <location>
        <begin position="106"/>
        <end position="228"/>
    </location>
</feature>
<dbReference type="Pfam" id="PF04153">
    <property type="entry name" value="NOT2_3_5_C"/>
    <property type="match status" value="1"/>
</dbReference>
<feature type="compositionally biased region" description="Gly residues" evidence="4">
    <location>
        <begin position="203"/>
        <end position="215"/>
    </location>
</feature>
<sequence length="555" mass="60230">MDGRAIWLALWACLLEIAPLLSIHCFVTFALINHYYFSGPGPQPLRGMSGFPAQQQAQARNATLASARLPNGKLGSGANWNFNLPVGGTPGIQGNQQRNVGAMGTFAQSLSGGSQPATPLDLSDFPSLSGAPQQSQTPNPGLVWGQRALQQTPQRQQHPTSQAPSRAPQTQSHHPQQQSQPSHEDVFPSGAQFANRLDDFRNGGQGISGQLGGSGQPQTGNIEEFPPLGRNVAADLGQDRRESLMQSAGLGNFGGSMPFTGANQNQSAQNRNIIGGSINGQDTSRMMSPTNAGSAAIGSSRSPVNQGANGVPGPEKEDLNVTTMANQRNFTEQQQAQQPQVAAGEAQDVAAAAQNTEQPPLAQMSELDRFGLAGLLRMIHSDSPDVASLAVGQDLMTLGLDLNQPEPLHTSFASPFVASMSAVPMEQNFSLPACYSVANIQPLQTRIPSFSDETLFYIFYSMPRDIMQELAAEELMGRKWRYHKIERCWLTRDETYPGPVDVEPRVSERGVYLIWDPTTWKKVRREFILRYEDLDNRLDHNRGLARPLGFPHQAS</sequence>
<keyword evidence="7" id="KW-1185">Reference proteome</keyword>
<evidence type="ECO:0000259" key="5">
    <source>
        <dbReference type="Pfam" id="PF04153"/>
    </source>
</evidence>
<feature type="compositionally biased region" description="Polar residues" evidence="4">
    <location>
        <begin position="106"/>
        <end position="117"/>
    </location>
</feature>
<evidence type="ECO:0000256" key="4">
    <source>
        <dbReference type="SAM" id="MobiDB-lite"/>
    </source>
</evidence>
<evidence type="ECO:0000256" key="2">
    <source>
        <dbReference type="ARBA" id="ARBA00023015"/>
    </source>
</evidence>
<dbReference type="RefSeq" id="XP_043121795.1">
    <property type="nucleotide sequence ID" value="XM_043265860.1"/>
</dbReference>
<evidence type="ECO:0000256" key="3">
    <source>
        <dbReference type="ARBA" id="ARBA00023163"/>
    </source>
</evidence>
<organism evidence="6 7">
    <name type="scientific">Aspergillus viridinutans</name>
    <dbReference type="NCBI Taxonomy" id="75553"/>
    <lineage>
        <taxon>Eukaryota</taxon>
        <taxon>Fungi</taxon>
        <taxon>Dikarya</taxon>
        <taxon>Ascomycota</taxon>
        <taxon>Pezizomycotina</taxon>
        <taxon>Eurotiomycetes</taxon>
        <taxon>Eurotiomycetidae</taxon>
        <taxon>Eurotiales</taxon>
        <taxon>Aspergillaceae</taxon>
        <taxon>Aspergillus</taxon>
        <taxon>Aspergillus subgen. Fumigati</taxon>
    </lineage>
</organism>
<name>A0A9P3BLV0_ASPVI</name>
<dbReference type="GO" id="GO:0000289">
    <property type="term" value="P:nuclear-transcribed mRNA poly(A) tail shortening"/>
    <property type="evidence" value="ECO:0007669"/>
    <property type="project" value="UniProtKB-ARBA"/>
</dbReference>